<comment type="caution">
    <text evidence="7">The sequence shown here is derived from an EMBL/GenBank/DDBJ whole genome shotgun (WGS) entry which is preliminary data.</text>
</comment>
<evidence type="ECO:0000313" key="8">
    <source>
        <dbReference type="Proteomes" id="UP000177407"/>
    </source>
</evidence>
<accession>A0A1F5S3P4</accession>
<gene>
    <name evidence="7" type="ORF">A2257_00865</name>
</gene>
<protein>
    <submittedName>
        <fullName evidence="7">Uncharacterized protein</fullName>
    </submittedName>
</protein>
<dbReference type="Proteomes" id="UP000177407">
    <property type="component" value="Unassembled WGS sequence"/>
</dbReference>
<evidence type="ECO:0000256" key="4">
    <source>
        <dbReference type="ARBA" id="ARBA00022989"/>
    </source>
</evidence>
<feature type="transmembrane region" description="Helical" evidence="6">
    <location>
        <begin position="173"/>
        <end position="191"/>
    </location>
</feature>
<keyword evidence="5 6" id="KW-0472">Membrane</keyword>
<feature type="transmembrane region" description="Helical" evidence="6">
    <location>
        <begin position="418"/>
        <end position="438"/>
    </location>
</feature>
<dbReference type="EMBL" id="MFGA01000008">
    <property type="protein sequence ID" value="OGF21317.1"/>
    <property type="molecule type" value="Genomic_DNA"/>
</dbReference>
<dbReference type="InterPro" id="IPR050833">
    <property type="entry name" value="Poly_Biosynth_Transport"/>
</dbReference>
<feature type="transmembrane region" description="Helical" evidence="6">
    <location>
        <begin position="444"/>
        <end position="462"/>
    </location>
</feature>
<dbReference type="Pfam" id="PF01943">
    <property type="entry name" value="Polysacc_synt"/>
    <property type="match status" value="1"/>
</dbReference>
<dbReference type="AlphaFoldDB" id="A0A1F5S3P4"/>
<feature type="transmembrane region" description="Helical" evidence="6">
    <location>
        <begin position="149"/>
        <end position="167"/>
    </location>
</feature>
<dbReference type="PANTHER" id="PTHR30250:SF11">
    <property type="entry name" value="O-ANTIGEN TRANSPORTER-RELATED"/>
    <property type="match status" value="1"/>
</dbReference>
<keyword evidence="2" id="KW-1003">Cell membrane</keyword>
<feature type="transmembrane region" description="Helical" evidence="6">
    <location>
        <begin position="88"/>
        <end position="110"/>
    </location>
</feature>
<evidence type="ECO:0000256" key="6">
    <source>
        <dbReference type="SAM" id="Phobius"/>
    </source>
</evidence>
<feature type="transmembrane region" description="Helical" evidence="6">
    <location>
        <begin position="363"/>
        <end position="382"/>
    </location>
</feature>
<evidence type="ECO:0000256" key="5">
    <source>
        <dbReference type="ARBA" id="ARBA00023136"/>
    </source>
</evidence>
<keyword evidence="4 6" id="KW-1133">Transmembrane helix</keyword>
<feature type="transmembrane region" description="Helical" evidence="6">
    <location>
        <begin position="212"/>
        <end position="233"/>
    </location>
</feature>
<evidence type="ECO:0000256" key="3">
    <source>
        <dbReference type="ARBA" id="ARBA00022692"/>
    </source>
</evidence>
<feature type="transmembrane region" description="Helical" evidence="6">
    <location>
        <begin position="116"/>
        <end position="137"/>
    </location>
</feature>
<comment type="subcellular location">
    <subcellularLocation>
        <location evidence="1">Cell membrane</location>
        <topology evidence="1">Multi-pass membrane protein</topology>
    </subcellularLocation>
</comment>
<dbReference type="PANTHER" id="PTHR30250">
    <property type="entry name" value="PST FAMILY PREDICTED COLANIC ACID TRANSPORTER"/>
    <property type="match status" value="1"/>
</dbReference>
<feature type="transmembrane region" description="Helical" evidence="6">
    <location>
        <begin position="45"/>
        <end position="67"/>
    </location>
</feature>
<dbReference type="GO" id="GO:0005886">
    <property type="term" value="C:plasma membrane"/>
    <property type="evidence" value="ECO:0007669"/>
    <property type="project" value="UniProtKB-SubCell"/>
</dbReference>
<keyword evidence="3 6" id="KW-0812">Transmembrane</keyword>
<feature type="transmembrane region" description="Helical" evidence="6">
    <location>
        <begin position="253"/>
        <end position="281"/>
    </location>
</feature>
<evidence type="ECO:0000256" key="2">
    <source>
        <dbReference type="ARBA" id="ARBA00022475"/>
    </source>
</evidence>
<feature type="transmembrane region" description="Helical" evidence="6">
    <location>
        <begin position="293"/>
        <end position="317"/>
    </location>
</feature>
<organism evidence="7 8">
    <name type="scientific">Candidatus Falkowbacteria bacterium RIFOXYA2_FULL_38_12</name>
    <dbReference type="NCBI Taxonomy" id="1797993"/>
    <lineage>
        <taxon>Bacteria</taxon>
        <taxon>Candidatus Falkowiibacteriota</taxon>
    </lineage>
</organism>
<reference evidence="7 8" key="1">
    <citation type="journal article" date="2016" name="Nat. Commun.">
        <title>Thousands of microbial genomes shed light on interconnected biogeochemical processes in an aquifer system.</title>
        <authorList>
            <person name="Anantharaman K."/>
            <person name="Brown C.T."/>
            <person name="Hug L.A."/>
            <person name="Sharon I."/>
            <person name="Castelle C.J."/>
            <person name="Probst A.J."/>
            <person name="Thomas B.C."/>
            <person name="Singh A."/>
            <person name="Wilkins M.J."/>
            <person name="Karaoz U."/>
            <person name="Brodie E.L."/>
            <person name="Williams K.H."/>
            <person name="Hubbard S.S."/>
            <person name="Banfield J.F."/>
        </authorList>
    </citation>
    <scope>NUCLEOTIDE SEQUENCE [LARGE SCALE GENOMIC DNA]</scope>
</reference>
<sequence>MTLEPSRIAKNTIYLTVATVGQKFLAFFYFALIARMIGVENTGKYFFVVSFTIIFSIFIDLGLSSVLTREIAKNKEKAGEYLGNILTAKIFFFILTYFAVALTVNFLGYSAETKNMVYLAGLVMFFDSFHLTFYAVFRGLHNLKYEAMGVMVGQLVTITFGGLSLFWGAPLYFLIIALILGSAAVFVYSGLLLRIKTEIRPRLTLNRKILQFLFKIAYPFALAGIFVKVYSYLDSILLSKLVGDLAVGWWSVAYKITFAFQFIPMAFAAAMFPAMSAYFVSDKEMLRKTFERVLFYLAIIAVPLATGIFSLAGPIILKIYGSDYAPSIIPLQILIFAIVFIFLNFPVGSFLNATDRQMTNTMTMGAAMLVNIILNIILIPLYSFNGAAISALASYAILFFLGLYFANKVIKYNKMFLLKSLGKIFFSALVMSVVVIFLRQDVNFLVLIPLGAFIYFAMMFLTKGIEKRDVINIIKIFKKEKVIENKEEIL</sequence>
<feature type="transmembrane region" description="Helical" evidence="6">
    <location>
        <begin position="329"/>
        <end position="351"/>
    </location>
</feature>
<feature type="transmembrane region" description="Helical" evidence="6">
    <location>
        <begin position="12"/>
        <end position="33"/>
    </location>
</feature>
<feature type="transmembrane region" description="Helical" evidence="6">
    <location>
        <begin position="388"/>
        <end position="406"/>
    </location>
</feature>
<evidence type="ECO:0000256" key="1">
    <source>
        <dbReference type="ARBA" id="ARBA00004651"/>
    </source>
</evidence>
<name>A0A1F5S3P4_9BACT</name>
<dbReference type="CDD" id="cd13128">
    <property type="entry name" value="MATE_Wzx_like"/>
    <property type="match status" value="1"/>
</dbReference>
<evidence type="ECO:0000313" key="7">
    <source>
        <dbReference type="EMBL" id="OGF21317.1"/>
    </source>
</evidence>
<dbReference type="InterPro" id="IPR002797">
    <property type="entry name" value="Polysacc_synth"/>
</dbReference>
<proteinExistence type="predicted"/>